<evidence type="ECO:0000313" key="2">
    <source>
        <dbReference type="Proteomes" id="UP000799754"/>
    </source>
</evidence>
<organism evidence="1 2">
    <name type="scientific">Macroventuria anomochaeta</name>
    <dbReference type="NCBI Taxonomy" id="301207"/>
    <lineage>
        <taxon>Eukaryota</taxon>
        <taxon>Fungi</taxon>
        <taxon>Dikarya</taxon>
        <taxon>Ascomycota</taxon>
        <taxon>Pezizomycotina</taxon>
        <taxon>Dothideomycetes</taxon>
        <taxon>Pleosporomycetidae</taxon>
        <taxon>Pleosporales</taxon>
        <taxon>Pleosporineae</taxon>
        <taxon>Didymellaceae</taxon>
        <taxon>Macroventuria</taxon>
    </lineage>
</organism>
<gene>
    <name evidence="1" type="ORF">BU25DRAFT_346083</name>
</gene>
<keyword evidence="2" id="KW-1185">Reference proteome</keyword>
<reference evidence="1" key="1">
    <citation type="journal article" date="2020" name="Stud. Mycol.">
        <title>101 Dothideomycetes genomes: a test case for predicting lifestyles and emergence of pathogens.</title>
        <authorList>
            <person name="Haridas S."/>
            <person name="Albert R."/>
            <person name="Binder M."/>
            <person name="Bloem J."/>
            <person name="Labutti K."/>
            <person name="Salamov A."/>
            <person name="Andreopoulos B."/>
            <person name="Baker S."/>
            <person name="Barry K."/>
            <person name="Bills G."/>
            <person name="Bluhm B."/>
            <person name="Cannon C."/>
            <person name="Castanera R."/>
            <person name="Culley D."/>
            <person name="Daum C."/>
            <person name="Ezra D."/>
            <person name="Gonzalez J."/>
            <person name="Henrissat B."/>
            <person name="Kuo A."/>
            <person name="Liang C."/>
            <person name="Lipzen A."/>
            <person name="Lutzoni F."/>
            <person name="Magnuson J."/>
            <person name="Mondo S."/>
            <person name="Nolan M."/>
            <person name="Ohm R."/>
            <person name="Pangilinan J."/>
            <person name="Park H.-J."/>
            <person name="Ramirez L."/>
            <person name="Alfaro M."/>
            <person name="Sun H."/>
            <person name="Tritt A."/>
            <person name="Yoshinaga Y."/>
            <person name="Zwiers L.-H."/>
            <person name="Turgeon B."/>
            <person name="Goodwin S."/>
            <person name="Spatafora J."/>
            <person name="Crous P."/>
            <person name="Grigoriev I."/>
        </authorList>
    </citation>
    <scope>NUCLEOTIDE SEQUENCE</scope>
    <source>
        <strain evidence="1">CBS 525.71</strain>
    </source>
</reference>
<comment type="caution">
    <text evidence="1">The sequence shown here is derived from an EMBL/GenBank/DDBJ whole genome shotgun (WGS) entry which is preliminary data.</text>
</comment>
<name>A0ACB6RWK1_9PLEO</name>
<sequence length="771" mass="85696">MPPNGTSVTITNPLVLYRSLIATQQIRPDPGQHRLALHLQKLYDQLKDYEPSVEYSKRLNQLTRAIKAGQDVLPPPSTATAELGSFDRSWIWKTLVNQKEQRDSRALTRVLIDHDQAMALQSPKGLMLHGEVGTGKSMLIDLFQECLPNRKKKRWHFDTFMLHTISRLEQLRKSRTLTRTADGQDEYSLLLVARDLIETSPILFLDEFQFPDRVASKILSNLMTSFFQLGGVLIATSNRMPDELAKAAGVEFARPAPGGAFSKLGWANRMPGFRAKNDGAGQKGEFFQFLEVLKARCEVWEMEGKKDYRKLEMEEDGGARTSTPASDAVSIASVGLPAGTANELETTDPTPATEVTLPRNYLIQPATVEEMTTFAESFNSLIERAAVHAYPIPWEPATLTVYGRRVDIPAQHNGVAFFTFEELCGAVLGPADYVSLASTYHTFILTDVPILTFLRKHEARRMITLLDALYEARCRLLITAAADPDEIFFPAPKGAVNEAGEEVLSEDAVYPETYSEIHQDLTSPFRPNVSSYGTNTRAMPDDALEDDPPNRARRMAGLSESDYGDEEARTRESMTADNKKPDFANLRGLTGEDEVFAVKRAQSRIWEMCSARWWSKSAVNADEGSDVASQGWWRPLSKESRHWERPATAQNPAATPASLSPLSSDEEMENMFRHGASPFRTTSDPPPKFSEAHAWGVTTWGKKAGAWGKGVEGLKERRKVVDAEEGEGRVSGKMERKFEEEVKDDVAEGKGEGKGKGAKTSMGEGVPWTPS</sequence>
<proteinExistence type="predicted"/>
<accession>A0ACB6RWK1</accession>
<protein>
    <submittedName>
        <fullName evidence="1">Mitochondrial ATPase-like protein</fullName>
    </submittedName>
</protein>
<dbReference type="EMBL" id="MU006726">
    <property type="protein sequence ID" value="KAF2625267.1"/>
    <property type="molecule type" value="Genomic_DNA"/>
</dbReference>
<dbReference type="Proteomes" id="UP000799754">
    <property type="component" value="Unassembled WGS sequence"/>
</dbReference>
<evidence type="ECO:0000313" key="1">
    <source>
        <dbReference type="EMBL" id="KAF2625267.1"/>
    </source>
</evidence>